<keyword evidence="5" id="KW-0496">Mitochondrion</keyword>
<feature type="region of interest" description="Disordered" evidence="9">
    <location>
        <begin position="102"/>
        <end position="124"/>
    </location>
</feature>
<feature type="compositionally biased region" description="Basic residues" evidence="9">
    <location>
        <begin position="115"/>
        <end position="124"/>
    </location>
</feature>
<dbReference type="Gene3D" id="3.40.30.10">
    <property type="entry name" value="Glutaredoxin"/>
    <property type="match status" value="1"/>
</dbReference>
<sequence length="124" mass="14165">MAHRSISKLLKSYHLRPVKAMKFSFDPYAGNVRSIREVLFQMHIPRIISTNPNTLLKVDVKSDRSDPVMDVTFADGHKLLMKTANLSTLEILDRLWRFCDAKDPKKDEAPGLKTKATKKGAKKR</sequence>
<evidence type="ECO:0000256" key="5">
    <source>
        <dbReference type="ARBA" id="ARBA00023128"/>
    </source>
</evidence>
<dbReference type="EMBL" id="JACVVK020000498">
    <property type="protein sequence ID" value="KAK7469935.1"/>
    <property type="molecule type" value="Genomic_DNA"/>
</dbReference>
<evidence type="ECO:0000313" key="11">
    <source>
        <dbReference type="Proteomes" id="UP001519460"/>
    </source>
</evidence>
<dbReference type="InterPro" id="IPR019716">
    <property type="entry name" value="Ribosomal_mL53"/>
</dbReference>
<evidence type="ECO:0000256" key="2">
    <source>
        <dbReference type="ARBA" id="ARBA00005557"/>
    </source>
</evidence>
<keyword evidence="4" id="KW-0689">Ribosomal protein</keyword>
<name>A0ABD0JD30_9CAEN</name>
<dbReference type="GO" id="GO:0005739">
    <property type="term" value="C:mitochondrion"/>
    <property type="evidence" value="ECO:0007669"/>
    <property type="project" value="UniProtKB-SubCell"/>
</dbReference>
<evidence type="ECO:0000256" key="3">
    <source>
        <dbReference type="ARBA" id="ARBA00022946"/>
    </source>
</evidence>
<organism evidence="10 11">
    <name type="scientific">Batillaria attramentaria</name>
    <dbReference type="NCBI Taxonomy" id="370345"/>
    <lineage>
        <taxon>Eukaryota</taxon>
        <taxon>Metazoa</taxon>
        <taxon>Spiralia</taxon>
        <taxon>Lophotrochozoa</taxon>
        <taxon>Mollusca</taxon>
        <taxon>Gastropoda</taxon>
        <taxon>Caenogastropoda</taxon>
        <taxon>Sorbeoconcha</taxon>
        <taxon>Cerithioidea</taxon>
        <taxon>Batillariidae</taxon>
        <taxon>Batillaria</taxon>
    </lineage>
</organism>
<reference evidence="10 11" key="1">
    <citation type="journal article" date="2023" name="Sci. Data">
        <title>Genome assembly of the Korean intertidal mud-creeper Batillaria attramentaria.</title>
        <authorList>
            <person name="Patra A.K."/>
            <person name="Ho P.T."/>
            <person name="Jun S."/>
            <person name="Lee S.J."/>
            <person name="Kim Y."/>
            <person name="Won Y.J."/>
        </authorList>
    </citation>
    <scope>NUCLEOTIDE SEQUENCE [LARGE SCALE GENOMIC DNA]</scope>
    <source>
        <strain evidence="10">Wonlab-2016</strain>
    </source>
</reference>
<gene>
    <name evidence="10" type="ORF">BaRGS_00036039</name>
</gene>
<proteinExistence type="inferred from homology"/>
<keyword evidence="6" id="KW-0687">Ribonucleoprotein</keyword>
<dbReference type="GO" id="GO:1990904">
    <property type="term" value="C:ribonucleoprotein complex"/>
    <property type="evidence" value="ECO:0007669"/>
    <property type="project" value="UniProtKB-KW"/>
</dbReference>
<evidence type="ECO:0000256" key="8">
    <source>
        <dbReference type="ARBA" id="ARBA00042721"/>
    </source>
</evidence>
<evidence type="ECO:0000256" key="7">
    <source>
        <dbReference type="ARBA" id="ARBA00035180"/>
    </source>
</evidence>
<evidence type="ECO:0000256" key="4">
    <source>
        <dbReference type="ARBA" id="ARBA00022980"/>
    </source>
</evidence>
<evidence type="ECO:0000256" key="1">
    <source>
        <dbReference type="ARBA" id="ARBA00004173"/>
    </source>
</evidence>
<evidence type="ECO:0000256" key="6">
    <source>
        <dbReference type="ARBA" id="ARBA00023274"/>
    </source>
</evidence>
<evidence type="ECO:0000313" key="10">
    <source>
        <dbReference type="EMBL" id="KAK7469935.1"/>
    </source>
</evidence>
<dbReference type="AlphaFoldDB" id="A0ABD0JD30"/>
<dbReference type="PANTHER" id="PTHR33618:SF1">
    <property type="entry name" value="LARGE RIBOSOMAL SUBUNIT PROTEIN ML53"/>
    <property type="match status" value="1"/>
</dbReference>
<comment type="similarity">
    <text evidence="2">Belongs to the mitochondrion-specific ribosomal protein mL53 family.</text>
</comment>
<protein>
    <recommendedName>
        <fullName evidence="7">Large ribosomal subunit protein mL53</fullName>
    </recommendedName>
    <alternativeName>
        <fullName evidence="8">39S ribosomal protein L53, mitochondrial</fullName>
    </alternativeName>
</protein>
<evidence type="ECO:0000256" key="9">
    <source>
        <dbReference type="SAM" id="MobiDB-lite"/>
    </source>
</evidence>
<dbReference type="Proteomes" id="UP001519460">
    <property type="component" value="Unassembled WGS sequence"/>
</dbReference>
<dbReference type="Pfam" id="PF10780">
    <property type="entry name" value="MRP_L53"/>
    <property type="match status" value="1"/>
</dbReference>
<accession>A0ABD0JD30</accession>
<dbReference type="GO" id="GO:0005840">
    <property type="term" value="C:ribosome"/>
    <property type="evidence" value="ECO:0007669"/>
    <property type="project" value="UniProtKB-KW"/>
</dbReference>
<keyword evidence="3" id="KW-0809">Transit peptide</keyword>
<dbReference type="PANTHER" id="PTHR33618">
    <property type="entry name" value="39S RIBOSOMAL PROTEIN L53, MITOCHONDRIAL"/>
    <property type="match status" value="1"/>
</dbReference>
<dbReference type="InterPro" id="IPR052473">
    <property type="entry name" value="mtLSU_mL53"/>
</dbReference>
<comment type="subcellular location">
    <subcellularLocation>
        <location evidence="1">Mitochondrion</location>
    </subcellularLocation>
</comment>
<keyword evidence="11" id="KW-1185">Reference proteome</keyword>
<comment type="caution">
    <text evidence="10">The sequence shown here is derived from an EMBL/GenBank/DDBJ whole genome shotgun (WGS) entry which is preliminary data.</text>
</comment>